<dbReference type="EMBL" id="AP028909">
    <property type="protein sequence ID" value="BES87833.1"/>
    <property type="molecule type" value="Genomic_DNA"/>
</dbReference>
<proteinExistence type="predicted"/>
<evidence type="ECO:0000313" key="2">
    <source>
        <dbReference type="Proteomes" id="UP001307889"/>
    </source>
</evidence>
<reference evidence="1 2" key="1">
    <citation type="submission" date="2023-09" db="EMBL/GenBank/DDBJ databases">
        <title>Nesidiocoris tenuis whole genome shotgun sequence.</title>
        <authorList>
            <person name="Shibata T."/>
            <person name="Shimoda M."/>
            <person name="Kobayashi T."/>
            <person name="Uehara T."/>
        </authorList>
    </citation>
    <scope>NUCLEOTIDE SEQUENCE [LARGE SCALE GENOMIC DNA]</scope>
    <source>
        <strain evidence="1 2">Japan</strain>
    </source>
</reference>
<organism evidence="1 2">
    <name type="scientific">Nesidiocoris tenuis</name>
    <dbReference type="NCBI Taxonomy" id="355587"/>
    <lineage>
        <taxon>Eukaryota</taxon>
        <taxon>Metazoa</taxon>
        <taxon>Ecdysozoa</taxon>
        <taxon>Arthropoda</taxon>
        <taxon>Hexapoda</taxon>
        <taxon>Insecta</taxon>
        <taxon>Pterygota</taxon>
        <taxon>Neoptera</taxon>
        <taxon>Paraneoptera</taxon>
        <taxon>Hemiptera</taxon>
        <taxon>Heteroptera</taxon>
        <taxon>Panheteroptera</taxon>
        <taxon>Cimicomorpha</taxon>
        <taxon>Miridae</taxon>
        <taxon>Dicyphina</taxon>
        <taxon>Nesidiocoris</taxon>
    </lineage>
</organism>
<protein>
    <submittedName>
        <fullName evidence="1">Uncharacterized protein</fullName>
    </submittedName>
</protein>
<evidence type="ECO:0000313" key="1">
    <source>
        <dbReference type="EMBL" id="BES87833.1"/>
    </source>
</evidence>
<sequence length="70" mass="7799">MKKRVPQLSAYTLVADLDVQFQREETLQRTHQCAMGSSNPGNTHMSVCACDEISHPSKRPVQTLRVVASD</sequence>
<keyword evidence="2" id="KW-1185">Reference proteome</keyword>
<accession>A0ABN7A7B5</accession>
<dbReference type="Proteomes" id="UP001307889">
    <property type="component" value="Chromosome 1"/>
</dbReference>
<gene>
    <name evidence="1" type="ORF">NTJ_00638</name>
</gene>
<name>A0ABN7A7B5_9HEMI</name>